<evidence type="ECO:0000313" key="1">
    <source>
        <dbReference type="EMBL" id="KAK7349977.1"/>
    </source>
</evidence>
<name>A0AAN9M8V2_CANGL</name>
<sequence>MHVDWRNNDKRDWDASVTVRMLNLINKETKINAQELFLQGSPILEVPCKYGFWELIWWHIYVLENDEPSPYGYIRRTTSTGMRSLVQTMDQICSRVSQGIFDKILRVLVHPFYASLALPCCCYIGDLWMKLQRSHAQPCNLALWRTCWQQE</sequence>
<proteinExistence type="predicted"/>
<protein>
    <submittedName>
        <fullName evidence="1">Uncharacterized protein</fullName>
    </submittedName>
</protein>
<keyword evidence="2" id="KW-1185">Reference proteome</keyword>
<comment type="caution">
    <text evidence="1">The sequence shown here is derived from an EMBL/GenBank/DDBJ whole genome shotgun (WGS) entry which is preliminary data.</text>
</comment>
<dbReference type="EMBL" id="JAYMYQ010000002">
    <property type="protein sequence ID" value="KAK7349977.1"/>
    <property type="molecule type" value="Genomic_DNA"/>
</dbReference>
<gene>
    <name evidence="1" type="ORF">VNO77_07942</name>
</gene>
<dbReference type="AlphaFoldDB" id="A0AAN9M8V2"/>
<evidence type="ECO:0000313" key="2">
    <source>
        <dbReference type="Proteomes" id="UP001367508"/>
    </source>
</evidence>
<reference evidence="1 2" key="1">
    <citation type="submission" date="2024-01" db="EMBL/GenBank/DDBJ databases">
        <title>The genomes of 5 underutilized Papilionoideae crops provide insights into root nodulation and disease resistanc.</title>
        <authorList>
            <person name="Jiang F."/>
        </authorList>
    </citation>
    <scope>NUCLEOTIDE SEQUENCE [LARGE SCALE GENOMIC DNA]</scope>
    <source>
        <strain evidence="1">LVBAO_FW01</strain>
        <tissue evidence="1">Leaves</tissue>
    </source>
</reference>
<accession>A0AAN9M8V2</accession>
<dbReference type="Proteomes" id="UP001367508">
    <property type="component" value="Unassembled WGS sequence"/>
</dbReference>
<organism evidence="1 2">
    <name type="scientific">Canavalia gladiata</name>
    <name type="common">Sword bean</name>
    <name type="synonym">Dolichos gladiatus</name>
    <dbReference type="NCBI Taxonomy" id="3824"/>
    <lineage>
        <taxon>Eukaryota</taxon>
        <taxon>Viridiplantae</taxon>
        <taxon>Streptophyta</taxon>
        <taxon>Embryophyta</taxon>
        <taxon>Tracheophyta</taxon>
        <taxon>Spermatophyta</taxon>
        <taxon>Magnoliopsida</taxon>
        <taxon>eudicotyledons</taxon>
        <taxon>Gunneridae</taxon>
        <taxon>Pentapetalae</taxon>
        <taxon>rosids</taxon>
        <taxon>fabids</taxon>
        <taxon>Fabales</taxon>
        <taxon>Fabaceae</taxon>
        <taxon>Papilionoideae</taxon>
        <taxon>50 kb inversion clade</taxon>
        <taxon>NPAAA clade</taxon>
        <taxon>indigoferoid/millettioid clade</taxon>
        <taxon>Phaseoleae</taxon>
        <taxon>Canavalia</taxon>
    </lineage>
</organism>